<evidence type="ECO:0000313" key="1">
    <source>
        <dbReference type="EMBL" id="CAG8771019.1"/>
    </source>
</evidence>
<proteinExistence type="predicted"/>
<accession>A0ACA9R045</accession>
<dbReference type="Proteomes" id="UP000789920">
    <property type="component" value="Unassembled WGS sequence"/>
</dbReference>
<keyword evidence="2" id="KW-1185">Reference proteome</keyword>
<comment type="caution">
    <text evidence="1">The sequence shown here is derived from an EMBL/GenBank/DDBJ whole genome shotgun (WGS) entry which is preliminary data.</text>
</comment>
<name>A0ACA9R045_9GLOM</name>
<feature type="non-terminal residue" evidence="1">
    <location>
        <position position="160"/>
    </location>
</feature>
<sequence>MLFSSTLPTQDDLHMIFRGLIIYLNNNKNPEINSQYAVASTMKGKFTSYWAYLSESLTISGLLDPCNKLSTFDIYEHEQAINKLHELHKKYKPIEENKPLLPPTTTKSTYKANAASFSTLSHLAIDFLAVQATSMPSEQAFSVAKHTISLTQNRISPEVA</sequence>
<protein>
    <submittedName>
        <fullName evidence="1">15724_t:CDS:1</fullName>
    </submittedName>
</protein>
<dbReference type="EMBL" id="CAJVQC010040509">
    <property type="protein sequence ID" value="CAG8771019.1"/>
    <property type="molecule type" value="Genomic_DNA"/>
</dbReference>
<evidence type="ECO:0000313" key="2">
    <source>
        <dbReference type="Proteomes" id="UP000789920"/>
    </source>
</evidence>
<gene>
    <name evidence="1" type="ORF">RPERSI_LOCUS16405</name>
</gene>
<reference evidence="1" key="1">
    <citation type="submission" date="2021-06" db="EMBL/GenBank/DDBJ databases">
        <authorList>
            <person name="Kallberg Y."/>
            <person name="Tangrot J."/>
            <person name="Rosling A."/>
        </authorList>
    </citation>
    <scope>NUCLEOTIDE SEQUENCE</scope>
    <source>
        <strain evidence="1">MA461A</strain>
    </source>
</reference>
<organism evidence="1 2">
    <name type="scientific">Racocetra persica</name>
    <dbReference type="NCBI Taxonomy" id="160502"/>
    <lineage>
        <taxon>Eukaryota</taxon>
        <taxon>Fungi</taxon>
        <taxon>Fungi incertae sedis</taxon>
        <taxon>Mucoromycota</taxon>
        <taxon>Glomeromycotina</taxon>
        <taxon>Glomeromycetes</taxon>
        <taxon>Diversisporales</taxon>
        <taxon>Gigasporaceae</taxon>
        <taxon>Racocetra</taxon>
    </lineage>
</organism>